<comment type="caution">
    <text evidence="2">The sequence shown here is derived from an EMBL/GenBank/DDBJ whole genome shotgun (WGS) entry which is preliminary data.</text>
</comment>
<dbReference type="EMBL" id="JAENHO010000014">
    <property type="protein sequence ID" value="MBL7260382.1"/>
    <property type="molecule type" value="Genomic_DNA"/>
</dbReference>
<dbReference type="Pfam" id="PF19054">
    <property type="entry name" value="DUF5753"/>
    <property type="match status" value="1"/>
</dbReference>
<feature type="domain" description="DUF5753" evidence="1">
    <location>
        <begin position="16"/>
        <end position="194"/>
    </location>
</feature>
<reference evidence="2 3" key="1">
    <citation type="submission" date="2021-01" db="EMBL/GenBank/DDBJ databases">
        <title>Actinoplanes sp. nov. LDG1-01 isolated from lichen.</title>
        <authorList>
            <person name="Saeng-In P."/>
            <person name="Phongsopitanun W."/>
            <person name="Kanchanasin P."/>
            <person name="Yuki M."/>
            <person name="Kudo T."/>
            <person name="Ohkuma M."/>
            <person name="Tanasupawat S."/>
        </authorList>
    </citation>
    <scope>NUCLEOTIDE SEQUENCE [LARGE SCALE GENOMIC DNA]</scope>
    <source>
        <strain evidence="2 3">LDG1-01</strain>
    </source>
</reference>
<keyword evidence="3" id="KW-1185">Reference proteome</keyword>
<sequence>MAMAKMVDDLHDSDAFRRLRDVERVAQSIFYNAPSFVPGVLQVPAYSREIIESTASSASMDDQRLRVRDERRKAFLARLDSDAPPQVHVLLSETVFRQAPAGSAVMREQIEHLLALSDRPTVRVGVVPLERRWHRGLLGNYEVLDTAAGSLAFAEGPFGDTIITDGDRVDLVREQVRSLMNAAATGEEGRALLAKLVSD</sequence>
<organism evidence="2 3">
    <name type="scientific">Paractinoplanes lichenicola</name>
    <dbReference type="NCBI Taxonomy" id="2802976"/>
    <lineage>
        <taxon>Bacteria</taxon>
        <taxon>Bacillati</taxon>
        <taxon>Actinomycetota</taxon>
        <taxon>Actinomycetes</taxon>
        <taxon>Micromonosporales</taxon>
        <taxon>Micromonosporaceae</taxon>
        <taxon>Paractinoplanes</taxon>
    </lineage>
</organism>
<dbReference type="InterPro" id="IPR043917">
    <property type="entry name" value="DUF5753"/>
</dbReference>
<evidence type="ECO:0000259" key="1">
    <source>
        <dbReference type="Pfam" id="PF19054"/>
    </source>
</evidence>
<evidence type="ECO:0000313" key="3">
    <source>
        <dbReference type="Proteomes" id="UP000598996"/>
    </source>
</evidence>
<dbReference type="Proteomes" id="UP000598996">
    <property type="component" value="Unassembled WGS sequence"/>
</dbReference>
<evidence type="ECO:0000313" key="2">
    <source>
        <dbReference type="EMBL" id="MBL7260382.1"/>
    </source>
</evidence>
<protein>
    <recommendedName>
        <fullName evidence="1">DUF5753 domain-containing protein</fullName>
    </recommendedName>
</protein>
<dbReference type="RefSeq" id="WP_202997118.1">
    <property type="nucleotide sequence ID" value="NZ_JAENHO010000014.1"/>
</dbReference>
<proteinExistence type="predicted"/>
<name>A0ABS1W108_9ACTN</name>
<gene>
    <name evidence="2" type="ORF">JKJ07_39420</name>
</gene>
<accession>A0ABS1W108</accession>